<dbReference type="GO" id="GO:0005886">
    <property type="term" value="C:plasma membrane"/>
    <property type="evidence" value="ECO:0007669"/>
    <property type="project" value="UniProtKB-SubCell"/>
</dbReference>
<keyword evidence="9" id="KW-1185">Reference proteome</keyword>
<keyword evidence="4 7" id="KW-0812">Transmembrane</keyword>
<dbReference type="InterPro" id="IPR051907">
    <property type="entry name" value="DoxX-like_oxidoreductase"/>
</dbReference>
<accession>A0A291M2Z4</accession>
<evidence type="ECO:0000256" key="7">
    <source>
        <dbReference type="SAM" id="Phobius"/>
    </source>
</evidence>
<evidence type="ECO:0000256" key="3">
    <source>
        <dbReference type="ARBA" id="ARBA00022475"/>
    </source>
</evidence>
<evidence type="ECO:0000256" key="5">
    <source>
        <dbReference type="ARBA" id="ARBA00022989"/>
    </source>
</evidence>
<gene>
    <name evidence="8" type="ORF">CBW24_06850</name>
</gene>
<dbReference type="InterPro" id="IPR032808">
    <property type="entry name" value="DoxX"/>
</dbReference>
<organism evidence="8 9">
    <name type="scientific">Pacificitalea manganoxidans</name>
    <dbReference type="NCBI Taxonomy" id="1411902"/>
    <lineage>
        <taxon>Bacteria</taxon>
        <taxon>Pseudomonadati</taxon>
        <taxon>Pseudomonadota</taxon>
        <taxon>Alphaproteobacteria</taxon>
        <taxon>Rhodobacterales</taxon>
        <taxon>Paracoccaceae</taxon>
        <taxon>Pacificitalea</taxon>
    </lineage>
</organism>
<reference evidence="8 9" key="1">
    <citation type="submission" date="2017-05" db="EMBL/GenBank/DDBJ databases">
        <title>Comparative genomic and metabolic analysis of manganese-oxidizing mechanisms in Celeribater manganoxidans DY25T: its adaption to the environment of polymetallic nodule.</title>
        <authorList>
            <person name="Wang X."/>
        </authorList>
    </citation>
    <scope>NUCLEOTIDE SEQUENCE [LARGE SCALE GENOMIC DNA]</scope>
    <source>
        <strain evidence="8 9">DY25</strain>
    </source>
</reference>
<comment type="similarity">
    <text evidence="2">Belongs to the DoxX family.</text>
</comment>
<proteinExistence type="inferred from homology"/>
<keyword evidence="6 7" id="KW-0472">Membrane</keyword>
<evidence type="ECO:0000256" key="2">
    <source>
        <dbReference type="ARBA" id="ARBA00006679"/>
    </source>
</evidence>
<name>A0A291M2Z4_9RHOB</name>
<evidence type="ECO:0000256" key="1">
    <source>
        <dbReference type="ARBA" id="ARBA00004651"/>
    </source>
</evidence>
<dbReference type="AlphaFoldDB" id="A0A291M2Z4"/>
<feature type="transmembrane region" description="Helical" evidence="7">
    <location>
        <begin position="46"/>
        <end position="64"/>
    </location>
</feature>
<evidence type="ECO:0000313" key="8">
    <source>
        <dbReference type="EMBL" id="ATI43351.1"/>
    </source>
</evidence>
<evidence type="ECO:0000256" key="6">
    <source>
        <dbReference type="ARBA" id="ARBA00023136"/>
    </source>
</evidence>
<dbReference type="PANTHER" id="PTHR33452:SF1">
    <property type="entry name" value="INNER MEMBRANE PROTEIN YPHA-RELATED"/>
    <property type="match status" value="1"/>
</dbReference>
<keyword evidence="5 7" id="KW-1133">Transmembrane helix</keyword>
<evidence type="ECO:0000313" key="9">
    <source>
        <dbReference type="Proteomes" id="UP000219050"/>
    </source>
</evidence>
<feature type="transmembrane region" description="Helical" evidence="7">
    <location>
        <begin position="71"/>
        <end position="87"/>
    </location>
</feature>
<sequence>MRQWRDWAVLTGRLLLSVLFLGGAAQKISDPGPAMALLTMRGLPEALLWPALAYNLMAGLALVLGWRMMPVALSLAAYCGATSWFHLQPDDPWQMTIFVKNWSIAGGCLVLAAYGAGRFSLDARR</sequence>
<feature type="transmembrane region" description="Helical" evidence="7">
    <location>
        <begin position="102"/>
        <end position="121"/>
    </location>
</feature>
<comment type="subcellular location">
    <subcellularLocation>
        <location evidence="1">Cell membrane</location>
        <topology evidence="1">Multi-pass membrane protein</topology>
    </subcellularLocation>
</comment>
<keyword evidence="3" id="KW-1003">Cell membrane</keyword>
<dbReference type="Proteomes" id="UP000219050">
    <property type="component" value="Chromosome"/>
</dbReference>
<protein>
    <submittedName>
        <fullName evidence="8">DoxX protein</fullName>
    </submittedName>
</protein>
<dbReference type="PANTHER" id="PTHR33452">
    <property type="entry name" value="OXIDOREDUCTASE CATD-RELATED"/>
    <property type="match status" value="1"/>
</dbReference>
<dbReference type="Pfam" id="PF07681">
    <property type="entry name" value="DoxX"/>
    <property type="match status" value="1"/>
</dbReference>
<evidence type="ECO:0000256" key="4">
    <source>
        <dbReference type="ARBA" id="ARBA00022692"/>
    </source>
</evidence>
<dbReference type="KEGG" id="cmag:CBW24_06850"/>
<dbReference type="EMBL" id="CP021404">
    <property type="protein sequence ID" value="ATI43351.1"/>
    <property type="molecule type" value="Genomic_DNA"/>
</dbReference>